<dbReference type="InterPro" id="IPR013726">
    <property type="entry name" value="Mitofissin"/>
</dbReference>
<evidence type="ECO:0000259" key="23">
    <source>
        <dbReference type="PROSITE" id="PS51194"/>
    </source>
</evidence>
<dbReference type="CDD" id="cd18793">
    <property type="entry name" value="SF2_C_SNF"/>
    <property type="match status" value="1"/>
</dbReference>
<dbReference type="FunFam" id="1.10.510.10:FF:000183">
    <property type="entry name" value="Serine/threonine-protein kinase hal4"/>
    <property type="match status" value="1"/>
</dbReference>
<dbReference type="InterPro" id="IPR013967">
    <property type="entry name" value="Rad54_N"/>
</dbReference>
<keyword evidence="8" id="KW-0227">DNA damage</keyword>
<dbReference type="GO" id="GO:0003677">
    <property type="term" value="F:DNA binding"/>
    <property type="evidence" value="ECO:0007669"/>
    <property type="project" value="UniProtKB-KW"/>
</dbReference>
<dbReference type="FunFam" id="3.40.50.10810:FF:000010">
    <property type="entry name" value="DNA repair and recombination protein RAD54-like"/>
    <property type="match status" value="1"/>
</dbReference>
<proteinExistence type="inferred from homology"/>
<dbReference type="InterPro" id="IPR017441">
    <property type="entry name" value="Protein_kinase_ATP_BS"/>
</dbReference>
<feature type="region of interest" description="Disordered" evidence="20">
    <location>
        <begin position="370"/>
        <end position="446"/>
    </location>
</feature>
<dbReference type="FunFam" id="3.40.50.300:FF:000332">
    <property type="entry name" value="DNA repair and recombination protein RAD54-like"/>
    <property type="match status" value="1"/>
</dbReference>
<dbReference type="GO" id="GO:0005634">
    <property type="term" value="C:nucleus"/>
    <property type="evidence" value="ECO:0007669"/>
    <property type="project" value="UniProtKB-SubCell"/>
</dbReference>
<feature type="region of interest" description="Disordered" evidence="20">
    <location>
        <begin position="1291"/>
        <end position="1312"/>
    </location>
</feature>
<sequence>MDSNILSMDLRVGGDIYLGVNIISGEEVAIKLESIKAKHPQLEYEAKVYKTLAGGVGVPFVRWFGRECDYNAMVIDLLGPSLEDLFNFCNRRFTLKTVLLLADQLISRIEYIHSRNFIHRDIKPDNFLMGIAKRGNQVNIIDFGLAKKYRDPKTHLHIPYRENKNLTGTARYTSINTHLGVEQSRRDDLESLGSLRFDDKPDYSYLRRLFRDLFIRQGFQYDYVFDWSVQQRYDDRRKQAPEEATTQAATGAQTPAAAAANPSAQPAVKQSDRVLRSSTRHADELTHYAFDAVLISIVLAGVKRSTGLTLALKRVKNKDARGIIKSWLNIGEYCFDAAQRLGSCLAITPTFLLLINHHFLISMYRGKPVDNPGEPSSSTSSTGSASGAPSSSALSKPFKVPTVSSDRLRSAAPKRVAKKRVSYKEDDLKENRKRGRTDDAYEDDSGVDRELGFDLKTLYPVYQVRSASAVLGRGFRIPSIKDKSTGEQVVVPLSGVALGTRIQPPMPPRPLHDPMGEHAIVLYDPTVDFVEEVKDESESVAPAEPPKPVDRRNRSVKEILGIKTRDELEKEVQQVPVVIDPRLSKVLRPHQVEGVKFLYRCTTGLVSPSAHGCIMADEMGLGKTLQCIALLWTLLKQSPRPGRPTVDKCIIVCPSSLVRNWANEFTKWLGPNQVGCLVVDHKGTKEQLHNEVKQWCMASGRSVTLPVMIVSYETLRTLQSVIGKAQVGLMMLDEGHRLKNSESTTFKTLTEIQCTRRVILSGTPIQNDLSEYFSLLQFANPDYLGNKNEFRKNFENIILRGRDALATDKEKQMSEEKLKELNGLVSKFIIRRTNDILSKFLPVKYEHVVFTGMSPLQLELYKFFINSPETQTMLKGKTSRPLKAITILKKLCNHPDLVSIKDDIPGSKNLLPPDYVAERLDKNLPPNPSWSGKMMVLMRFIQRMRANSDDKIVLVSNYTQTLDLLEKLFMALRWSFLRLDGTAAVSKRAKLVDRFNQPDSREFIFLLSSKAGGCGLNLIGANRLILFDPDWNPAADQQALARVWRDGQKKECFVYRFIGTGTLEEQVLMRQAYKQSLSACVVDEAEDADRHFSKDLLREIFKHYPDTPSHMHDTFKCKRCDAETGKQKVKAPALLYGDVSTWNHYSNACLENIHDDLLRAETGVGDVTKVFQILVNPHSFLKVFSFFSLYDFTNSELMATQPQPDKKTSKFSKLFDKKDKDKDKDKDKEQVQSSAGSEHSQHSQQPQQPASRPPSRPPSRQQAKRANSETNSDGGSKLSHALLDLLPAPLNRKSSASSHNKDKDDHNSTASLGKKYGVCDKIAIGRGATAVVRLAHRWDRSDEKLFAVKEFRKRRKNETEKEYVKKLTSEFCISSTLHHNNIIETVDLVKDENSHWCEVMEYCPGGDLYAAIKKGQLGDRLAMGFFKQILSGISYLHSMGVAHRDIKPENLLLDGRGSVKITDFGVSDVFRMCWEKKTHMSKGLCGSEPYIAPELFEQKEYDARLVDIWSAAIVFYCMTNQELPWRVARIADPTFSQYEQTWKRPPKLTELHPIKEFPRESHQIILKMLAPNPKDRCLIEEVLKDDWVKSIKTHQHGGSRDEYGS</sequence>
<feature type="compositionally biased region" description="Low complexity" evidence="20">
    <location>
        <begin position="375"/>
        <end position="392"/>
    </location>
</feature>
<dbReference type="SMART" id="SM00220">
    <property type="entry name" value="S_TKc"/>
    <property type="match status" value="1"/>
</dbReference>
<evidence type="ECO:0000256" key="16">
    <source>
        <dbReference type="ARBA" id="ARBA00047899"/>
    </source>
</evidence>
<dbReference type="PANTHER" id="PTHR45629:SF7">
    <property type="entry name" value="DNA EXCISION REPAIR PROTEIN ERCC-6-RELATED"/>
    <property type="match status" value="1"/>
</dbReference>
<evidence type="ECO:0000256" key="19">
    <source>
        <dbReference type="PROSITE-ProRule" id="PRU10141"/>
    </source>
</evidence>
<feature type="binding site" evidence="19">
    <location>
        <position position="1349"/>
    </location>
    <ligand>
        <name>ATP</name>
        <dbReference type="ChEBI" id="CHEBI:30616"/>
    </ligand>
</feature>
<dbReference type="PROSITE" id="PS00107">
    <property type="entry name" value="PROTEIN_KINASE_ATP"/>
    <property type="match status" value="1"/>
</dbReference>
<keyword evidence="12 19" id="KW-0067">ATP-binding</keyword>
<evidence type="ECO:0000256" key="14">
    <source>
        <dbReference type="ARBA" id="ARBA00023204"/>
    </source>
</evidence>
<dbReference type="GO" id="GO:0045003">
    <property type="term" value="P:double-strand break repair via synthesis-dependent strand annealing"/>
    <property type="evidence" value="ECO:0007669"/>
    <property type="project" value="TreeGrafter"/>
</dbReference>
<comment type="similarity">
    <text evidence="2">Belongs to the SNF2/RAD54 helicase family.</text>
</comment>
<evidence type="ECO:0000256" key="12">
    <source>
        <dbReference type="ARBA" id="ARBA00022840"/>
    </source>
</evidence>
<accession>A0A4T0HAT9</accession>
<feature type="domain" description="Protein kinase" evidence="21">
    <location>
        <begin position="1318"/>
        <end position="1588"/>
    </location>
</feature>
<dbReference type="InterPro" id="IPR027417">
    <property type="entry name" value="P-loop_NTPase"/>
</dbReference>
<dbReference type="InterPro" id="IPR014001">
    <property type="entry name" value="Helicase_ATP-bd"/>
</dbReference>
<dbReference type="Proteomes" id="UP000306954">
    <property type="component" value="Unassembled WGS sequence"/>
</dbReference>
<reference evidence="24 25" key="1">
    <citation type="submission" date="2019-03" db="EMBL/GenBank/DDBJ databases">
        <title>Sequencing 23 genomes of Wallemia ichthyophaga.</title>
        <authorList>
            <person name="Gostincar C."/>
        </authorList>
    </citation>
    <scope>NUCLEOTIDE SEQUENCE [LARGE SCALE GENOMIC DNA]</scope>
    <source>
        <strain evidence="24 25">EXF-8621</strain>
    </source>
</reference>
<dbReference type="GO" id="GO:0004386">
    <property type="term" value="F:helicase activity"/>
    <property type="evidence" value="ECO:0007669"/>
    <property type="project" value="UniProtKB-KW"/>
</dbReference>
<dbReference type="PROSITE" id="PS00108">
    <property type="entry name" value="PROTEIN_KINASE_ST"/>
    <property type="match status" value="2"/>
</dbReference>
<dbReference type="CDD" id="cd13994">
    <property type="entry name" value="STKc_HAL4_like"/>
    <property type="match status" value="1"/>
</dbReference>
<keyword evidence="7 19" id="KW-0547">Nucleotide-binding</keyword>
<evidence type="ECO:0000256" key="7">
    <source>
        <dbReference type="ARBA" id="ARBA00022741"/>
    </source>
</evidence>
<dbReference type="GO" id="GO:0007131">
    <property type="term" value="P:reciprocal meiotic recombination"/>
    <property type="evidence" value="ECO:0007669"/>
    <property type="project" value="TreeGrafter"/>
</dbReference>
<dbReference type="GO" id="GO:0015616">
    <property type="term" value="F:DNA translocase activity"/>
    <property type="evidence" value="ECO:0007669"/>
    <property type="project" value="TreeGrafter"/>
</dbReference>
<comment type="catalytic activity">
    <reaction evidence="17">
        <text>L-seryl-[protein] + ATP = O-phospho-L-seryl-[protein] + ADP + H(+)</text>
        <dbReference type="Rhea" id="RHEA:17989"/>
        <dbReference type="Rhea" id="RHEA-COMP:9863"/>
        <dbReference type="Rhea" id="RHEA-COMP:11604"/>
        <dbReference type="ChEBI" id="CHEBI:15378"/>
        <dbReference type="ChEBI" id="CHEBI:29999"/>
        <dbReference type="ChEBI" id="CHEBI:30616"/>
        <dbReference type="ChEBI" id="CHEBI:83421"/>
        <dbReference type="ChEBI" id="CHEBI:456216"/>
        <dbReference type="EC" id="2.7.11.1"/>
    </reaction>
</comment>
<dbReference type="Pfam" id="PF08520">
    <property type="entry name" value="Mitofissin"/>
    <property type="match status" value="1"/>
</dbReference>
<gene>
    <name evidence="24" type="ORF">E3P90_01086</name>
</gene>
<comment type="caution">
    <text evidence="24">The sequence shown here is derived from an EMBL/GenBank/DDBJ whole genome shotgun (WGS) entry which is preliminary data.</text>
</comment>
<dbReference type="PROSITE" id="PS51192">
    <property type="entry name" value="HELICASE_ATP_BIND_1"/>
    <property type="match status" value="1"/>
</dbReference>
<evidence type="ECO:0000313" key="24">
    <source>
        <dbReference type="EMBL" id="TIB14934.1"/>
    </source>
</evidence>
<evidence type="ECO:0000256" key="8">
    <source>
        <dbReference type="ARBA" id="ARBA00022763"/>
    </source>
</evidence>
<keyword evidence="10" id="KW-0378">Hydrolase</keyword>
<dbReference type="PANTHER" id="PTHR45629">
    <property type="entry name" value="SNF2/RAD54 FAMILY MEMBER"/>
    <property type="match status" value="1"/>
</dbReference>
<dbReference type="Pfam" id="PF08658">
    <property type="entry name" value="Rad54_N"/>
    <property type="match status" value="1"/>
</dbReference>
<dbReference type="InterPro" id="IPR000719">
    <property type="entry name" value="Prot_kinase_dom"/>
</dbReference>
<dbReference type="SUPFAM" id="SSF52540">
    <property type="entry name" value="P-loop containing nucleoside triphosphate hydrolases"/>
    <property type="match status" value="2"/>
</dbReference>
<dbReference type="Gene3D" id="1.10.510.10">
    <property type="entry name" value="Transferase(Phosphotransferase) domain 1"/>
    <property type="match status" value="3"/>
</dbReference>
<dbReference type="EC" id="2.7.11.1" evidence="3"/>
<feature type="domain" description="Protein kinase" evidence="21">
    <location>
        <begin position="1"/>
        <end position="360"/>
    </location>
</feature>
<comment type="catalytic activity">
    <reaction evidence="16">
        <text>L-threonyl-[protein] + ATP = O-phospho-L-threonyl-[protein] + ADP + H(+)</text>
        <dbReference type="Rhea" id="RHEA:46608"/>
        <dbReference type="Rhea" id="RHEA-COMP:11060"/>
        <dbReference type="Rhea" id="RHEA-COMP:11605"/>
        <dbReference type="ChEBI" id="CHEBI:15378"/>
        <dbReference type="ChEBI" id="CHEBI:30013"/>
        <dbReference type="ChEBI" id="CHEBI:30616"/>
        <dbReference type="ChEBI" id="CHEBI:61977"/>
        <dbReference type="ChEBI" id="CHEBI:456216"/>
        <dbReference type="EC" id="2.7.11.1"/>
    </reaction>
</comment>
<dbReference type="Gene3D" id="3.40.50.300">
    <property type="entry name" value="P-loop containing nucleotide triphosphate hydrolases"/>
    <property type="match status" value="1"/>
</dbReference>
<dbReference type="Pfam" id="PF00176">
    <property type="entry name" value="SNF2-rel_dom"/>
    <property type="match status" value="1"/>
</dbReference>
<comment type="subcellular location">
    <subcellularLocation>
        <location evidence="1">Nucleus</location>
    </subcellularLocation>
</comment>
<evidence type="ECO:0000256" key="9">
    <source>
        <dbReference type="ARBA" id="ARBA00022777"/>
    </source>
</evidence>
<feature type="domain" description="Helicase ATP-binding" evidence="22">
    <location>
        <begin position="604"/>
        <end position="782"/>
    </location>
</feature>
<evidence type="ECO:0000256" key="18">
    <source>
        <dbReference type="ARBA" id="ARBA00078109"/>
    </source>
</evidence>
<dbReference type="PROSITE" id="PS51194">
    <property type="entry name" value="HELICASE_CTER"/>
    <property type="match status" value="1"/>
</dbReference>
<keyword evidence="14" id="KW-0234">DNA repair</keyword>
<keyword evidence="9" id="KW-0418">Kinase</keyword>
<feature type="region of interest" description="Disordered" evidence="20">
    <location>
        <begin position="1200"/>
        <end position="1278"/>
    </location>
</feature>
<evidence type="ECO:0000256" key="17">
    <source>
        <dbReference type="ARBA" id="ARBA00048679"/>
    </source>
</evidence>
<dbReference type="Gene3D" id="3.40.50.10810">
    <property type="entry name" value="Tandem AAA-ATPase domain"/>
    <property type="match status" value="1"/>
</dbReference>
<dbReference type="InterPro" id="IPR038718">
    <property type="entry name" value="SNF2-like_sf"/>
</dbReference>
<dbReference type="GO" id="GO:0004674">
    <property type="term" value="F:protein serine/threonine kinase activity"/>
    <property type="evidence" value="ECO:0007669"/>
    <property type="project" value="UniProtKB-KW"/>
</dbReference>
<evidence type="ECO:0000256" key="2">
    <source>
        <dbReference type="ARBA" id="ARBA00007025"/>
    </source>
</evidence>
<dbReference type="InterPro" id="IPR001650">
    <property type="entry name" value="Helicase_C-like"/>
</dbReference>
<keyword evidence="6" id="KW-0808">Transferase</keyword>
<keyword evidence="4" id="KW-0723">Serine/threonine-protein kinase</keyword>
<evidence type="ECO:0000256" key="20">
    <source>
        <dbReference type="SAM" id="MobiDB-lite"/>
    </source>
</evidence>
<dbReference type="Pfam" id="PF00271">
    <property type="entry name" value="Helicase_C"/>
    <property type="match status" value="1"/>
</dbReference>
<feature type="compositionally biased region" description="Low complexity" evidence="20">
    <location>
        <begin position="242"/>
        <end position="267"/>
    </location>
</feature>
<feature type="compositionally biased region" description="Polar residues" evidence="20">
    <location>
        <begin position="1264"/>
        <end position="1274"/>
    </location>
</feature>
<evidence type="ECO:0000256" key="5">
    <source>
        <dbReference type="ARBA" id="ARBA00022553"/>
    </source>
</evidence>
<dbReference type="EMBL" id="SPOF01000009">
    <property type="protein sequence ID" value="TIB14934.1"/>
    <property type="molecule type" value="Genomic_DNA"/>
</dbReference>
<dbReference type="InterPro" id="IPR000330">
    <property type="entry name" value="SNF2_N"/>
</dbReference>
<evidence type="ECO:0000256" key="3">
    <source>
        <dbReference type="ARBA" id="ARBA00012513"/>
    </source>
</evidence>
<name>A0A4T0HAT9_WALIC</name>
<evidence type="ECO:0000256" key="15">
    <source>
        <dbReference type="ARBA" id="ARBA00023242"/>
    </source>
</evidence>
<evidence type="ECO:0000256" key="13">
    <source>
        <dbReference type="ARBA" id="ARBA00023125"/>
    </source>
</evidence>
<dbReference type="Pfam" id="PF00069">
    <property type="entry name" value="Pkinase"/>
    <property type="match status" value="2"/>
</dbReference>
<organism evidence="24 25">
    <name type="scientific">Wallemia ichthyophaga</name>
    <dbReference type="NCBI Taxonomy" id="245174"/>
    <lineage>
        <taxon>Eukaryota</taxon>
        <taxon>Fungi</taxon>
        <taxon>Dikarya</taxon>
        <taxon>Basidiomycota</taxon>
        <taxon>Wallemiomycotina</taxon>
        <taxon>Wallemiomycetes</taxon>
        <taxon>Wallemiales</taxon>
        <taxon>Wallemiaceae</taxon>
        <taxon>Wallemia</taxon>
    </lineage>
</organism>
<evidence type="ECO:0000256" key="6">
    <source>
        <dbReference type="ARBA" id="ARBA00022679"/>
    </source>
</evidence>
<keyword evidence="15" id="KW-0539">Nucleus</keyword>
<dbReference type="InterPro" id="IPR050496">
    <property type="entry name" value="SNF2_RAD54_helicase_repair"/>
</dbReference>
<evidence type="ECO:0000256" key="4">
    <source>
        <dbReference type="ARBA" id="ARBA00022527"/>
    </source>
</evidence>
<feature type="region of interest" description="Disordered" evidence="20">
    <location>
        <begin position="236"/>
        <end position="272"/>
    </location>
</feature>
<keyword evidence="13" id="KW-0238">DNA-binding</keyword>
<dbReference type="InterPro" id="IPR011009">
    <property type="entry name" value="Kinase-like_dom_sf"/>
</dbReference>
<dbReference type="InterPro" id="IPR008271">
    <property type="entry name" value="Ser/Thr_kinase_AS"/>
</dbReference>
<evidence type="ECO:0000313" key="25">
    <source>
        <dbReference type="Proteomes" id="UP000306954"/>
    </source>
</evidence>
<evidence type="ECO:0000256" key="10">
    <source>
        <dbReference type="ARBA" id="ARBA00022801"/>
    </source>
</evidence>
<evidence type="ECO:0000259" key="21">
    <source>
        <dbReference type="PROSITE" id="PS50011"/>
    </source>
</evidence>
<feature type="compositionally biased region" description="Basic and acidic residues" evidence="20">
    <location>
        <begin position="1204"/>
        <end position="1230"/>
    </location>
</feature>
<dbReference type="SMART" id="SM00487">
    <property type="entry name" value="DEXDc"/>
    <property type="match status" value="1"/>
</dbReference>
<dbReference type="PROSITE" id="PS50011">
    <property type="entry name" value="PROTEIN_KINASE_DOM"/>
    <property type="match status" value="2"/>
</dbReference>
<feature type="domain" description="Helicase C-terminal" evidence="23">
    <location>
        <begin position="936"/>
        <end position="1093"/>
    </location>
</feature>
<dbReference type="GO" id="GO:0030003">
    <property type="term" value="P:intracellular monoatomic cation homeostasis"/>
    <property type="evidence" value="ECO:0007669"/>
    <property type="project" value="UniProtKB-ARBA"/>
</dbReference>
<dbReference type="GO" id="GO:0005524">
    <property type="term" value="F:ATP binding"/>
    <property type="evidence" value="ECO:0007669"/>
    <property type="project" value="UniProtKB-UniRule"/>
</dbReference>
<evidence type="ECO:0000256" key="1">
    <source>
        <dbReference type="ARBA" id="ARBA00004123"/>
    </source>
</evidence>
<evidence type="ECO:0000259" key="22">
    <source>
        <dbReference type="PROSITE" id="PS51192"/>
    </source>
</evidence>
<evidence type="ECO:0000256" key="11">
    <source>
        <dbReference type="ARBA" id="ARBA00022806"/>
    </source>
</evidence>
<protein>
    <recommendedName>
        <fullName evidence="3">non-specific serine/threonine protein kinase</fullName>
        <ecNumber evidence="3">2.7.11.1</ecNumber>
    </recommendedName>
    <alternativeName>
        <fullName evidence="18">Halotolerance protein 4</fullName>
    </alternativeName>
</protein>
<dbReference type="SMART" id="SM00490">
    <property type="entry name" value="HELICc"/>
    <property type="match status" value="1"/>
</dbReference>
<dbReference type="InterPro" id="IPR049730">
    <property type="entry name" value="SNF2/RAD54-like_C"/>
</dbReference>
<keyword evidence="5" id="KW-0597">Phosphoprotein</keyword>
<dbReference type="GO" id="GO:0016817">
    <property type="term" value="F:hydrolase activity, acting on acid anhydrides"/>
    <property type="evidence" value="ECO:0007669"/>
    <property type="project" value="InterPro"/>
</dbReference>
<keyword evidence="11" id="KW-0347">Helicase</keyword>
<dbReference type="Gene3D" id="1.20.120.850">
    <property type="entry name" value="SWI2/SNF2 ATPases, N-terminal domain"/>
    <property type="match status" value="1"/>
</dbReference>
<dbReference type="SUPFAM" id="SSF56112">
    <property type="entry name" value="Protein kinase-like (PK-like)"/>
    <property type="match status" value="2"/>
</dbReference>